<evidence type="ECO:0000256" key="1">
    <source>
        <dbReference type="SAM" id="Coils"/>
    </source>
</evidence>
<dbReference type="OrthoDB" id="6397230at2"/>
<dbReference type="eggNOG" id="ENOG502Z8TB">
    <property type="taxonomic scope" value="Bacteria"/>
</dbReference>
<dbReference type="RefSeq" id="WP_037443544.1">
    <property type="nucleotide sequence ID" value="NZ_JPEO01000010.1"/>
</dbReference>
<evidence type="ECO:0000313" key="2">
    <source>
        <dbReference type="EMBL" id="KFZ36993.1"/>
    </source>
</evidence>
<feature type="coiled-coil region" evidence="1">
    <location>
        <begin position="176"/>
        <end position="270"/>
    </location>
</feature>
<protein>
    <recommendedName>
        <fullName evidence="4">Rad50/SbcC-type AAA domain-containing protein</fullName>
    </recommendedName>
</protein>
<reference evidence="2 3" key="1">
    <citation type="submission" date="2014-06" db="EMBL/GenBank/DDBJ databases">
        <title>Shewanella sp. YQH10.</title>
        <authorList>
            <person name="Liu Y."/>
            <person name="Zeng R."/>
        </authorList>
    </citation>
    <scope>NUCLEOTIDE SEQUENCE [LARGE SCALE GENOMIC DNA]</scope>
    <source>
        <strain evidence="2 3">YQH10</strain>
    </source>
</reference>
<keyword evidence="1" id="KW-0175">Coiled coil</keyword>
<dbReference type="STRING" id="1515746.HR45_13185"/>
<organism evidence="2 3">
    <name type="scientific">Shewanella mangrovi</name>
    <dbReference type="NCBI Taxonomy" id="1515746"/>
    <lineage>
        <taxon>Bacteria</taxon>
        <taxon>Pseudomonadati</taxon>
        <taxon>Pseudomonadota</taxon>
        <taxon>Gammaproteobacteria</taxon>
        <taxon>Alteromonadales</taxon>
        <taxon>Shewanellaceae</taxon>
        <taxon>Shewanella</taxon>
    </lineage>
</organism>
<keyword evidence="3" id="KW-1185">Reference proteome</keyword>
<proteinExistence type="predicted"/>
<accession>A0A094LPC0</accession>
<name>A0A094LPC0_9GAMM</name>
<dbReference type="AlphaFoldDB" id="A0A094LPC0"/>
<evidence type="ECO:0008006" key="4">
    <source>
        <dbReference type="Google" id="ProtNLM"/>
    </source>
</evidence>
<dbReference type="EMBL" id="JPEO01000010">
    <property type="protein sequence ID" value="KFZ36993.1"/>
    <property type="molecule type" value="Genomic_DNA"/>
</dbReference>
<sequence length="535" mass="61547">MLIKKIAFGDSEEAFVEGRLTDGLNVIFSDDNNRGKTLVMQGLMFSMGYESIFPSSFNYKDKFFYSEVEHGNVTYEFLRKRNSIAIKTEDAMQIFNSVGEARYFLDEFVFPVPRIQKEGRHTLVDLSLLYELFFIGQDNRNPSGLISKGQFNKSDFKSMVYDMAGLSDNQINIDNIKSIKDNINSLKIQLKEIRRKISIIRQNPNIAEIASRTYDSEVVQEKITRISKINENISKLKRSRQREINRKSKLEHLIAELNSLNRDLSEGNVRCGDCGSDKIVYSNNDLTFEISNVDVRNGIMKSIDHNIRKKTDIIMDFSGEINSLQRDLNEEMKDTPPNFQQIVLYQEQVISEVDFDDQAFSLSNQIKALEDQLNSHTNIDDSLKEERKSFDNNLLKEMNDLYRLIDPSGNLVFEDIFTKKDSTFSGSEGQEFYFCKVIALRKLLKHNFPIVIDSFRDGELSTGKEAKMLEIYNSLDGQTILTSTLKAEEYSNDKYSKINGVNAMDYSNHQDCKILSKQHVREFLTLTSGFEGLVL</sequence>
<gene>
    <name evidence="2" type="ORF">HR45_13185</name>
</gene>
<evidence type="ECO:0000313" key="3">
    <source>
        <dbReference type="Proteomes" id="UP000029264"/>
    </source>
</evidence>
<dbReference type="Proteomes" id="UP000029264">
    <property type="component" value="Unassembled WGS sequence"/>
</dbReference>
<comment type="caution">
    <text evidence="2">The sequence shown here is derived from an EMBL/GenBank/DDBJ whole genome shotgun (WGS) entry which is preliminary data.</text>
</comment>